<dbReference type="GeneID" id="34580679"/>
<feature type="non-terminal residue" evidence="2">
    <location>
        <position position="100"/>
    </location>
</feature>
<evidence type="ECO:0000313" key="2">
    <source>
        <dbReference type="EMBL" id="OGE48682.1"/>
    </source>
</evidence>
<protein>
    <submittedName>
        <fullName evidence="2">Uncharacterized protein</fullName>
    </submittedName>
</protein>
<feature type="region of interest" description="Disordered" evidence="1">
    <location>
        <begin position="81"/>
        <end position="100"/>
    </location>
</feature>
<dbReference type="AlphaFoldDB" id="A0A1F5L659"/>
<evidence type="ECO:0000313" key="3">
    <source>
        <dbReference type="Proteomes" id="UP000177622"/>
    </source>
</evidence>
<name>A0A1F5L659_PENAI</name>
<dbReference type="Proteomes" id="UP000177622">
    <property type="component" value="Unassembled WGS sequence"/>
</dbReference>
<sequence>APTPAAPTPADSSTRTALLAEEYLPSGLRVLSRAERRTAILTGQQIRQIAYFAYSVRGQFHTVWTTEGMLRSQYRAYAEGLPPGIRRSNLPRPPRGSRRE</sequence>
<reference evidence="2 3" key="1">
    <citation type="journal article" date="2016" name="Sci. Rep.">
        <title>Penicillium arizonense, a new, genome sequenced fungal species, reveals a high chemical diversity in secreted metabolites.</title>
        <authorList>
            <person name="Grijseels S."/>
            <person name="Nielsen J.C."/>
            <person name="Randelovic M."/>
            <person name="Nielsen J."/>
            <person name="Nielsen K.F."/>
            <person name="Workman M."/>
            <person name="Frisvad J.C."/>
        </authorList>
    </citation>
    <scope>NUCLEOTIDE SEQUENCE [LARGE SCALE GENOMIC DNA]</scope>
    <source>
        <strain evidence="2 3">CBS 141311</strain>
    </source>
</reference>
<dbReference type="EMBL" id="LXJU01000026">
    <property type="protein sequence ID" value="OGE48682.1"/>
    <property type="molecule type" value="Genomic_DNA"/>
</dbReference>
<gene>
    <name evidence="2" type="ORF">PENARI_c026G05580</name>
</gene>
<accession>A0A1F5L659</accession>
<feature type="non-terminal residue" evidence="2">
    <location>
        <position position="1"/>
    </location>
</feature>
<organism evidence="2 3">
    <name type="scientific">Penicillium arizonense</name>
    <dbReference type="NCBI Taxonomy" id="1835702"/>
    <lineage>
        <taxon>Eukaryota</taxon>
        <taxon>Fungi</taxon>
        <taxon>Dikarya</taxon>
        <taxon>Ascomycota</taxon>
        <taxon>Pezizomycotina</taxon>
        <taxon>Eurotiomycetes</taxon>
        <taxon>Eurotiomycetidae</taxon>
        <taxon>Eurotiales</taxon>
        <taxon>Aspergillaceae</taxon>
        <taxon>Penicillium</taxon>
    </lineage>
</organism>
<dbReference type="RefSeq" id="XP_022484137.1">
    <property type="nucleotide sequence ID" value="XM_022635945.1"/>
</dbReference>
<comment type="caution">
    <text evidence="2">The sequence shown here is derived from an EMBL/GenBank/DDBJ whole genome shotgun (WGS) entry which is preliminary data.</text>
</comment>
<evidence type="ECO:0000256" key="1">
    <source>
        <dbReference type="SAM" id="MobiDB-lite"/>
    </source>
</evidence>
<keyword evidence="3" id="KW-1185">Reference proteome</keyword>
<proteinExistence type="predicted"/>